<evidence type="ECO:0000259" key="2">
    <source>
        <dbReference type="PROSITE" id="PS50164"/>
    </source>
</evidence>
<reference evidence="4" key="1">
    <citation type="submission" date="2018-07" db="EMBL/GenBank/DDBJ databases">
        <title>Genome sequence of Erythrobacter strain YH-07, an antagonistic bacterium isolated from Yellow Sea.</title>
        <authorList>
            <person name="Tang T."/>
            <person name="Liu Q."/>
            <person name="Sun X."/>
        </authorList>
    </citation>
    <scope>NUCLEOTIDE SEQUENCE [LARGE SCALE GENOMIC DNA]</scope>
    <source>
        <strain evidence="4">YH-07</strain>
    </source>
</reference>
<dbReference type="Gene3D" id="3.40.1440.10">
    <property type="entry name" value="GIY-YIG endonuclease"/>
    <property type="match status" value="1"/>
</dbReference>
<dbReference type="Proteomes" id="UP000254508">
    <property type="component" value="Chromosome"/>
</dbReference>
<dbReference type="AlphaFoldDB" id="A0A345YG51"/>
<evidence type="ECO:0000313" key="3">
    <source>
        <dbReference type="EMBL" id="AXK42903.1"/>
    </source>
</evidence>
<keyword evidence="4" id="KW-1185">Reference proteome</keyword>
<dbReference type="InterPro" id="IPR035901">
    <property type="entry name" value="GIY-YIG_endonuc_sf"/>
</dbReference>
<dbReference type="PROSITE" id="PS50164">
    <property type="entry name" value="GIY_YIG"/>
    <property type="match status" value="1"/>
</dbReference>
<evidence type="ECO:0000256" key="1">
    <source>
        <dbReference type="ARBA" id="ARBA00007435"/>
    </source>
</evidence>
<dbReference type="Pfam" id="PF01541">
    <property type="entry name" value="GIY-YIG"/>
    <property type="match status" value="1"/>
</dbReference>
<dbReference type="EMBL" id="CP031357">
    <property type="protein sequence ID" value="AXK42903.1"/>
    <property type="molecule type" value="Genomic_DNA"/>
</dbReference>
<dbReference type="RefSeq" id="WP_115417081.1">
    <property type="nucleotide sequence ID" value="NZ_CP031357.1"/>
</dbReference>
<name>A0A345YG51_9SPHN</name>
<dbReference type="KEGG" id="err:DVR09_11705"/>
<accession>A0A345YG51</accession>
<organism evidence="3 4">
    <name type="scientific">Erythrobacter aureus</name>
    <dbReference type="NCBI Taxonomy" id="2182384"/>
    <lineage>
        <taxon>Bacteria</taxon>
        <taxon>Pseudomonadati</taxon>
        <taxon>Pseudomonadota</taxon>
        <taxon>Alphaproteobacteria</taxon>
        <taxon>Sphingomonadales</taxon>
        <taxon>Erythrobacteraceae</taxon>
        <taxon>Erythrobacter/Porphyrobacter group</taxon>
        <taxon>Erythrobacter</taxon>
    </lineage>
</organism>
<dbReference type="PANTHER" id="PTHR34477">
    <property type="entry name" value="UPF0213 PROTEIN YHBQ"/>
    <property type="match status" value="1"/>
</dbReference>
<comment type="similarity">
    <text evidence="1">Belongs to the UPF0213 family.</text>
</comment>
<dbReference type="OrthoDB" id="287318at2"/>
<gene>
    <name evidence="3" type="ORF">DVR09_11705</name>
</gene>
<dbReference type="CDD" id="cd10448">
    <property type="entry name" value="GIY-YIG_unchar_3"/>
    <property type="match status" value="1"/>
</dbReference>
<dbReference type="PANTHER" id="PTHR34477:SF5">
    <property type="entry name" value="BSL5627 PROTEIN"/>
    <property type="match status" value="1"/>
</dbReference>
<dbReference type="InterPro" id="IPR000305">
    <property type="entry name" value="GIY-YIG_endonuc"/>
</dbReference>
<evidence type="ECO:0000313" key="4">
    <source>
        <dbReference type="Proteomes" id="UP000254508"/>
    </source>
</evidence>
<dbReference type="SUPFAM" id="SSF82771">
    <property type="entry name" value="GIY-YIG endonuclease"/>
    <property type="match status" value="1"/>
</dbReference>
<dbReference type="InterPro" id="IPR050190">
    <property type="entry name" value="UPF0213_domain"/>
</dbReference>
<proteinExistence type="inferred from homology"/>
<feature type="domain" description="GIY-YIG" evidence="2">
    <location>
        <begin position="2"/>
        <end position="78"/>
    </location>
</feature>
<sequence>MKDGWLYIVASKRNGTLYLGVTSDLATRIWQHRIGAVEGFTKKYGCKHLVWCEHFENLHDAREREWQMKKWKRAWKIELIEKENPEWRDLWHDINR</sequence>
<protein>
    <submittedName>
        <fullName evidence="3">GIY-YIG nuclease family protein</fullName>
    </submittedName>
</protein>